<evidence type="ECO:0000256" key="1">
    <source>
        <dbReference type="SAM" id="Coils"/>
    </source>
</evidence>
<evidence type="ECO:0000313" key="2">
    <source>
        <dbReference type="EMBL" id="KAK7580059.1"/>
    </source>
</evidence>
<reference evidence="2 3" key="1">
    <citation type="submission" date="2024-03" db="EMBL/GenBank/DDBJ databases">
        <title>Adaptation during the transition from Ophiocordyceps entomopathogen to insect associate is accompanied by gene loss and intensified selection.</title>
        <authorList>
            <person name="Ward C.M."/>
            <person name="Onetto C.A."/>
            <person name="Borneman A.R."/>
        </authorList>
    </citation>
    <scope>NUCLEOTIDE SEQUENCE [LARGE SCALE GENOMIC DNA]</scope>
    <source>
        <strain evidence="2">AWRI1</strain>
        <tissue evidence="2">Single Adult Female</tissue>
    </source>
</reference>
<dbReference type="EMBL" id="JBBCAQ010000034">
    <property type="protein sequence ID" value="KAK7580059.1"/>
    <property type="molecule type" value="Genomic_DNA"/>
</dbReference>
<keyword evidence="3" id="KW-1185">Reference proteome</keyword>
<accession>A0AAN9TDD9</accession>
<dbReference type="AlphaFoldDB" id="A0AAN9TDD9"/>
<gene>
    <name evidence="2" type="ORF">V9T40_000688</name>
</gene>
<feature type="coiled-coil region" evidence="1">
    <location>
        <begin position="78"/>
        <end position="107"/>
    </location>
</feature>
<dbReference type="Proteomes" id="UP001367676">
    <property type="component" value="Unassembled WGS sequence"/>
</dbReference>
<name>A0AAN9TDD9_9HEMI</name>
<organism evidence="2 3">
    <name type="scientific">Parthenolecanium corni</name>
    <dbReference type="NCBI Taxonomy" id="536013"/>
    <lineage>
        <taxon>Eukaryota</taxon>
        <taxon>Metazoa</taxon>
        <taxon>Ecdysozoa</taxon>
        <taxon>Arthropoda</taxon>
        <taxon>Hexapoda</taxon>
        <taxon>Insecta</taxon>
        <taxon>Pterygota</taxon>
        <taxon>Neoptera</taxon>
        <taxon>Paraneoptera</taxon>
        <taxon>Hemiptera</taxon>
        <taxon>Sternorrhyncha</taxon>
        <taxon>Coccoidea</taxon>
        <taxon>Coccidae</taxon>
        <taxon>Parthenolecanium</taxon>
    </lineage>
</organism>
<comment type="caution">
    <text evidence="2">The sequence shown here is derived from an EMBL/GenBank/DDBJ whole genome shotgun (WGS) entry which is preliminary data.</text>
</comment>
<sequence length="293" mass="33338">MDKALLELQYTIAKANEYLGKDIHHLEELQDHVEALLEDSKIVSELKTGDEAKDKDADDNLRKAKRLHRDLKQMSYPLKRAQEALRRQDTENEVKKIEEIVRKIIGEEIPDIVNKAVDDRMNKIIDEKIPEIINKALQPFAVETWKLKAEACILDIGESSSLLLGDAPRSKPKSADTTPEVTLSPPNYFLSKIASPSSGKIKGSPTSKGEKTKCLSPSPGCLVFMNEFRNLRHEMVHRMKRHREDADSSYLKNQIQSLYQVGDNFKKCKKELIFDQIVPPRSLSLLQLHEANS</sequence>
<proteinExistence type="predicted"/>
<keyword evidence="1" id="KW-0175">Coiled coil</keyword>
<evidence type="ECO:0000313" key="3">
    <source>
        <dbReference type="Proteomes" id="UP001367676"/>
    </source>
</evidence>
<protein>
    <submittedName>
        <fullName evidence="2">Uncharacterized protein</fullName>
    </submittedName>
</protein>